<evidence type="ECO:0000313" key="3">
    <source>
        <dbReference type="Proteomes" id="UP001141806"/>
    </source>
</evidence>
<organism evidence="2 3">
    <name type="scientific">Protea cynaroides</name>
    <dbReference type="NCBI Taxonomy" id="273540"/>
    <lineage>
        <taxon>Eukaryota</taxon>
        <taxon>Viridiplantae</taxon>
        <taxon>Streptophyta</taxon>
        <taxon>Embryophyta</taxon>
        <taxon>Tracheophyta</taxon>
        <taxon>Spermatophyta</taxon>
        <taxon>Magnoliopsida</taxon>
        <taxon>Proteales</taxon>
        <taxon>Proteaceae</taxon>
        <taxon>Protea</taxon>
    </lineage>
</organism>
<dbReference type="Pfam" id="PF13966">
    <property type="entry name" value="zf-RVT"/>
    <property type="match status" value="1"/>
</dbReference>
<gene>
    <name evidence="2" type="ORF">NE237_033311</name>
</gene>
<evidence type="ECO:0000313" key="2">
    <source>
        <dbReference type="EMBL" id="KAJ4982474.1"/>
    </source>
</evidence>
<sequence>MLDVFPTPDQLSLRQIQVPHSCCYCWTRMESRNHLFFECHFTFYIWKTIANMCHTTHKPRKKVKQEPVWVAKAFKGGGNIGELGKLAFCAAIAHIWQEIKCKKTREAIIMLLESEILARCHSIKWHARNSAKNAHLPSNWNVCTV</sequence>
<accession>A0A9Q0L537</accession>
<dbReference type="AlphaFoldDB" id="A0A9Q0L537"/>
<name>A0A9Q0L537_9MAGN</name>
<reference evidence="2" key="1">
    <citation type="journal article" date="2023" name="Plant J.">
        <title>The genome of the king protea, Protea cynaroides.</title>
        <authorList>
            <person name="Chang J."/>
            <person name="Duong T.A."/>
            <person name="Schoeman C."/>
            <person name="Ma X."/>
            <person name="Roodt D."/>
            <person name="Barker N."/>
            <person name="Li Z."/>
            <person name="Van de Peer Y."/>
            <person name="Mizrachi E."/>
        </authorList>
    </citation>
    <scope>NUCLEOTIDE SEQUENCE</scope>
    <source>
        <tissue evidence="2">Young leaves</tissue>
    </source>
</reference>
<feature type="domain" description="Reverse transcriptase zinc-binding" evidence="1">
    <location>
        <begin position="5"/>
        <end position="46"/>
    </location>
</feature>
<comment type="caution">
    <text evidence="2">The sequence shown here is derived from an EMBL/GenBank/DDBJ whole genome shotgun (WGS) entry which is preliminary data.</text>
</comment>
<proteinExistence type="predicted"/>
<protein>
    <recommendedName>
        <fullName evidence="1">Reverse transcriptase zinc-binding domain-containing protein</fullName>
    </recommendedName>
</protein>
<dbReference type="Proteomes" id="UP001141806">
    <property type="component" value="Unassembled WGS sequence"/>
</dbReference>
<dbReference type="EMBL" id="JAMYWD010000001">
    <property type="protein sequence ID" value="KAJ4982474.1"/>
    <property type="molecule type" value="Genomic_DNA"/>
</dbReference>
<evidence type="ECO:0000259" key="1">
    <source>
        <dbReference type="Pfam" id="PF13966"/>
    </source>
</evidence>
<keyword evidence="3" id="KW-1185">Reference proteome</keyword>
<dbReference type="InterPro" id="IPR026960">
    <property type="entry name" value="RVT-Znf"/>
</dbReference>
<dbReference type="OrthoDB" id="1107057at2759"/>